<dbReference type="AlphaFoldDB" id="A0ABD2XB96"/>
<sequence>MKGLIFTSALLLVVVSAKYSGINIKLEGNLLECMLDNYGKDPRKCLSLFASYFSYVVIHIEKLISGDLTLDHNETQIMSCLFVCDFSLKGAIYRNGTLNIPFLEKLYEKEIETSDFPVIEVFTETYYQCRKEYPDHCDWFFCLDSRMPPVSTGSLEVHLKIEKPLKNINTSKNYEEYKTVGGKIYQLLTDKYNPLNKIN</sequence>
<evidence type="ECO:0000313" key="2">
    <source>
        <dbReference type="EMBL" id="KAL3402027.1"/>
    </source>
</evidence>
<proteinExistence type="predicted"/>
<evidence type="ECO:0000313" key="3">
    <source>
        <dbReference type="Proteomes" id="UP001627154"/>
    </source>
</evidence>
<reference evidence="2 3" key="1">
    <citation type="journal article" date="2024" name="bioRxiv">
        <title>A reference genome for Trichogramma kaykai: A tiny desert-dwelling parasitoid wasp with competing sex-ratio distorters.</title>
        <authorList>
            <person name="Culotta J."/>
            <person name="Lindsey A.R."/>
        </authorList>
    </citation>
    <scope>NUCLEOTIDE SEQUENCE [LARGE SCALE GENOMIC DNA]</scope>
    <source>
        <strain evidence="2 3">KSX58</strain>
    </source>
</reference>
<accession>A0ABD2XB96</accession>
<dbReference type="Proteomes" id="UP001627154">
    <property type="component" value="Unassembled WGS sequence"/>
</dbReference>
<dbReference type="SUPFAM" id="SSF47565">
    <property type="entry name" value="Insect pheromone/odorant-binding proteins"/>
    <property type="match status" value="1"/>
</dbReference>
<feature type="signal peptide" evidence="1">
    <location>
        <begin position="1"/>
        <end position="17"/>
    </location>
</feature>
<gene>
    <name evidence="2" type="ORF">TKK_005027</name>
</gene>
<keyword evidence="1" id="KW-0732">Signal</keyword>
<name>A0ABD2XB96_9HYME</name>
<protein>
    <submittedName>
        <fullName evidence="2">Uncharacterized protein</fullName>
    </submittedName>
</protein>
<organism evidence="2 3">
    <name type="scientific">Trichogramma kaykai</name>
    <dbReference type="NCBI Taxonomy" id="54128"/>
    <lineage>
        <taxon>Eukaryota</taxon>
        <taxon>Metazoa</taxon>
        <taxon>Ecdysozoa</taxon>
        <taxon>Arthropoda</taxon>
        <taxon>Hexapoda</taxon>
        <taxon>Insecta</taxon>
        <taxon>Pterygota</taxon>
        <taxon>Neoptera</taxon>
        <taxon>Endopterygota</taxon>
        <taxon>Hymenoptera</taxon>
        <taxon>Apocrita</taxon>
        <taxon>Proctotrupomorpha</taxon>
        <taxon>Chalcidoidea</taxon>
        <taxon>Trichogrammatidae</taxon>
        <taxon>Trichogramma</taxon>
    </lineage>
</organism>
<dbReference type="EMBL" id="JBJJXI010000041">
    <property type="protein sequence ID" value="KAL3402027.1"/>
    <property type="molecule type" value="Genomic_DNA"/>
</dbReference>
<comment type="caution">
    <text evidence="2">The sequence shown here is derived from an EMBL/GenBank/DDBJ whole genome shotgun (WGS) entry which is preliminary data.</text>
</comment>
<feature type="chain" id="PRO_5044811409" evidence="1">
    <location>
        <begin position="18"/>
        <end position="199"/>
    </location>
</feature>
<dbReference type="InterPro" id="IPR036728">
    <property type="entry name" value="PBP_GOBP_sf"/>
</dbReference>
<evidence type="ECO:0000256" key="1">
    <source>
        <dbReference type="SAM" id="SignalP"/>
    </source>
</evidence>
<keyword evidence="3" id="KW-1185">Reference proteome</keyword>